<sequence length="157" mass="17065">MRKHIADFLEGKIELSRPYQSLNNMLKSCLILVASLSVCLAAKDCFYCESASSRDCKLESLNCSSLQYVTKGSHSFVDFKCVTVDVTYAGAKSHIRTCVGLSSKSELACSNVKNGLSDGQRLENCHECSSDLCNASSPKFASSIVLFTILSLTLTLL</sequence>
<organism evidence="1 2">
    <name type="scientific">Nicrophorus vespilloides</name>
    <name type="common">Boreal carrion beetle</name>
    <dbReference type="NCBI Taxonomy" id="110193"/>
    <lineage>
        <taxon>Eukaryota</taxon>
        <taxon>Metazoa</taxon>
        <taxon>Ecdysozoa</taxon>
        <taxon>Arthropoda</taxon>
        <taxon>Hexapoda</taxon>
        <taxon>Insecta</taxon>
        <taxon>Pterygota</taxon>
        <taxon>Neoptera</taxon>
        <taxon>Endopterygota</taxon>
        <taxon>Coleoptera</taxon>
        <taxon>Polyphaga</taxon>
        <taxon>Staphyliniformia</taxon>
        <taxon>Silphidae</taxon>
        <taxon>Nicrophorinae</taxon>
        <taxon>Nicrophorus</taxon>
    </lineage>
</organism>
<name>A0ABM1MIP6_NICVS</name>
<accession>A0ABM1MIP6</accession>
<keyword evidence="1" id="KW-1185">Reference proteome</keyword>
<proteinExistence type="predicted"/>
<dbReference type="Proteomes" id="UP000695000">
    <property type="component" value="Unplaced"/>
</dbReference>
<dbReference type="RefSeq" id="XP_017774446.1">
    <property type="nucleotide sequence ID" value="XM_017918957.1"/>
</dbReference>
<reference evidence="2" key="1">
    <citation type="submission" date="2025-08" db="UniProtKB">
        <authorList>
            <consortium name="RefSeq"/>
        </authorList>
    </citation>
    <scope>IDENTIFICATION</scope>
    <source>
        <tissue evidence="2">Whole Larva</tissue>
    </source>
</reference>
<evidence type="ECO:0000313" key="2">
    <source>
        <dbReference type="RefSeq" id="XP_017774446.1"/>
    </source>
</evidence>
<evidence type="ECO:0000313" key="1">
    <source>
        <dbReference type="Proteomes" id="UP000695000"/>
    </source>
</evidence>
<dbReference type="GeneID" id="108561144"/>
<gene>
    <name evidence="2" type="primary">LOC108561144</name>
</gene>
<protein>
    <submittedName>
        <fullName evidence="2">Uncharacterized protein LOC108561144</fullName>
    </submittedName>
</protein>